<protein>
    <submittedName>
        <fullName evidence="1">DUF1748-domain-containing protein</fullName>
    </submittedName>
</protein>
<gene>
    <name evidence="1" type="ORF">BJ508DRAFT_413433</name>
</gene>
<reference evidence="1 2" key="1">
    <citation type="journal article" date="2018" name="Nat. Ecol. Evol.">
        <title>Pezizomycetes genomes reveal the molecular basis of ectomycorrhizal truffle lifestyle.</title>
        <authorList>
            <person name="Murat C."/>
            <person name="Payen T."/>
            <person name="Noel B."/>
            <person name="Kuo A."/>
            <person name="Morin E."/>
            <person name="Chen J."/>
            <person name="Kohler A."/>
            <person name="Krizsan K."/>
            <person name="Balestrini R."/>
            <person name="Da Silva C."/>
            <person name="Montanini B."/>
            <person name="Hainaut M."/>
            <person name="Levati E."/>
            <person name="Barry K.W."/>
            <person name="Belfiori B."/>
            <person name="Cichocki N."/>
            <person name="Clum A."/>
            <person name="Dockter R.B."/>
            <person name="Fauchery L."/>
            <person name="Guy J."/>
            <person name="Iotti M."/>
            <person name="Le Tacon F."/>
            <person name="Lindquist E.A."/>
            <person name="Lipzen A."/>
            <person name="Malagnac F."/>
            <person name="Mello A."/>
            <person name="Molinier V."/>
            <person name="Miyauchi S."/>
            <person name="Poulain J."/>
            <person name="Riccioni C."/>
            <person name="Rubini A."/>
            <person name="Sitrit Y."/>
            <person name="Splivallo R."/>
            <person name="Traeger S."/>
            <person name="Wang M."/>
            <person name="Zifcakova L."/>
            <person name="Wipf D."/>
            <person name="Zambonelli A."/>
            <person name="Paolocci F."/>
            <person name="Nowrousian M."/>
            <person name="Ottonello S."/>
            <person name="Baldrian P."/>
            <person name="Spatafora J.W."/>
            <person name="Henrissat B."/>
            <person name="Nagy L.G."/>
            <person name="Aury J.M."/>
            <person name="Wincker P."/>
            <person name="Grigoriev I.V."/>
            <person name="Bonfante P."/>
            <person name="Martin F.M."/>
        </authorList>
    </citation>
    <scope>NUCLEOTIDE SEQUENCE [LARGE SCALE GENOMIC DNA]</scope>
    <source>
        <strain evidence="1 2">RN42</strain>
    </source>
</reference>
<accession>A0A3N4ID70</accession>
<dbReference type="OrthoDB" id="16824at2759"/>
<dbReference type="Pfam" id="PF08520">
    <property type="entry name" value="Mitofissin"/>
    <property type="match status" value="1"/>
</dbReference>
<dbReference type="EMBL" id="ML119664">
    <property type="protein sequence ID" value="RPA83486.1"/>
    <property type="molecule type" value="Genomic_DNA"/>
</dbReference>
<dbReference type="Proteomes" id="UP000275078">
    <property type="component" value="Unassembled WGS sequence"/>
</dbReference>
<evidence type="ECO:0000313" key="2">
    <source>
        <dbReference type="Proteomes" id="UP000275078"/>
    </source>
</evidence>
<proteinExistence type="predicted"/>
<dbReference type="AlphaFoldDB" id="A0A3N4ID70"/>
<dbReference type="PANTHER" id="PTHR28075">
    <property type="entry name" value="CHROMOSOME 16, WHOLE GENOME SHOTGUN SEQUENCE"/>
    <property type="match status" value="1"/>
</dbReference>
<organism evidence="1 2">
    <name type="scientific">Ascobolus immersus RN42</name>
    <dbReference type="NCBI Taxonomy" id="1160509"/>
    <lineage>
        <taxon>Eukaryota</taxon>
        <taxon>Fungi</taxon>
        <taxon>Dikarya</taxon>
        <taxon>Ascomycota</taxon>
        <taxon>Pezizomycotina</taxon>
        <taxon>Pezizomycetes</taxon>
        <taxon>Pezizales</taxon>
        <taxon>Ascobolaceae</taxon>
        <taxon>Ascobolus</taxon>
    </lineage>
</organism>
<sequence>MAFFGKLIHYSVDAVLLSSLLASVRRNTGLQVKTDNIESGEIRNAINKYLNVGEWVIDQSTAFMSTSAYFEKKR</sequence>
<evidence type="ECO:0000313" key="1">
    <source>
        <dbReference type="EMBL" id="RPA83486.1"/>
    </source>
</evidence>
<dbReference type="PANTHER" id="PTHR28075:SF1">
    <property type="entry name" value="DUF1748-DOMAIN-CONTAINING PROTEIN"/>
    <property type="match status" value="1"/>
</dbReference>
<dbReference type="InterPro" id="IPR013726">
    <property type="entry name" value="Mitofissin"/>
</dbReference>
<keyword evidence="2" id="KW-1185">Reference proteome</keyword>
<name>A0A3N4ID70_ASCIM</name>
<dbReference type="GO" id="GO:0005737">
    <property type="term" value="C:cytoplasm"/>
    <property type="evidence" value="ECO:0007669"/>
    <property type="project" value="TreeGrafter"/>
</dbReference>
<dbReference type="STRING" id="1160509.A0A3N4ID70"/>